<proteinExistence type="predicted"/>
<dbReference type="HOGENOM" id="CLU_927023_0_0_5"/>
<dbReference type="Proteomes" id="UP000015480">
    <property type="component" value="Chromosome"/>
</dbReference>
<sequence length="300" mass="33661">MSEANLLRVYLEPPMLKTARAGSFNFLNQLRAAVEAKGWQIDWCETGAAARDAAPSLPGYALFHTEAPTHERALSFRKAYFYPFWQIEPHQQRWRFHVAETPFVPDTIPPVEARAFVERLRARVMPETKPARENYILIPLQGRIRSCRSFQTMSPLEMVETVAASGRAAVATFHPNESYSAADRSALQELAARYPNLQIGGDTQKLLPGCSFVATQNSAVAFEGFLLKKPAVLFGQSDFHHIALNVAELGAQEALARAPSLKPDFERYLFWFLRRMAINATAPDAQDQIRAAMKRGGWPI</sequence>
<dbReference type="EMBL" id="CP006650">
    <property type="protein sequence ID" value="AGT10472.1"/>
    <property type="molecule type" value="Genomic_DNA"/>
</dbReference>
<dbReference type="eggNOG" id="ENOG502Z912">
    <property type="taxonomic scope" value="Bacteria"/>
</dbReference>
<protein>
    <recommendedName>
        <fullName evidence="3">Capsule polysaccharide biosynthesis protein</fullName>
    </recommendedName>
</protein>
<dbReference type="PATRIC" id="fig|1367847.3.peg.3470"/>
<dbReference type="AlphaFoldDB" id="S5XYU4"/>
<evidence type="ECO:0000313" key="2">
    <source>
        <dbReference type="Proteomes" id="UP000015480"/>
    </source>
</evidence>
<dbReference type="STRING" id="1367847.JCM7686_3437"/>
<dbReference type="OrthoDB" id="6713140at2"/>
<evidence type="ECO:0008006" key="3">
    <source>
        <dbReference type="Google" id="ProtNLM"/>
    </source>
</evidence>
<dbReference type="KEGG" id="pami:JCM7686_3437"/>
<name>S5XYU4_PARAH</name>
<dbReference type="RefSeq" id="WP_020952108.1">
    <property type="nucleotide sequence ID" value="NC_022041.1"/>
</dbReference>
<evidence type="ECO:0000313" key="1">
    <source>
        <dbReference type="EMBL" id="AGT10472.1"/>
    </source>
</evidence>
<reference evidence="1 2" key="1">
    <citation type="journal article" date="2014" name="BMC Genomics">
        <title>Architecture and functions of a multipartite genome of the methylotrophic bacterium Paracoccus aminophilus JCM 7686, containing primary and secondary chromids.</title>
        <authorList>
            <person name="Dziewit L."/>
            <person name="Czarnecki J."/>
            <person name="Wibberg D."/>
            <person name="Radlinska M."/>
            <person name="Mrozek P."/>
            <person name="Szymczak M."/>
            <person name="Schluter A."/>
            <person name="Puhler A."/>
            <person name="Bartosik D."/>
        </authorList>
    </citation>
    <scope>NUCLEOTIDE SEQUENCE [LARGE SCALE GENOMIC DNA]</scope>
    <source>
        <strain evidence="1">JCM 7686</strain>
    </source>
</reference>
<keyword evidence="2" id="KW-1185">Reference proteome</keyword>
<organism evidence="1 2">
    <name type="scientific">Paracoccus aminophilus JCM 7686</name>
    <dbReference type="NCBI Taxonomy" id="1367847"/>
    <lineage>
        <taxon>Bacteria</taxon>
        <taxon>Pseudomonadati</taxon>
        <taxon>Pseudomonadota</taxon>
        <taxon>Alphaproteobacteria</taxon>
        <taxon>Rhodobacterales</taxon>
        <taxon>Paracoccaceae</taxon>
        <taxon>Paracoccus</taxon>
    </lineage>
</organism>
<accession>S5XYU4</accession>
<gene>
    <name evidence="1" type="ORF">JCM7686_3437</name>
</gene>